<organism evidence="1 2">
    <name type="scientific">Meloidogyne graminicola</name>
    <dbReference type="NCBI Taxonomy" id="189291"/>
    <lineage>
        <taxon>Eukaryota</taxon>
        <taxon>Metazoa</taxon>
        <taxon>Ecdysozoa</taxon>
        <taxon>Nematoda</taxon>
        <taxon>Chromadorea</taxon>
        <taxon>Rhabditida</taxon>
        <taxon>Tylenchina</taxon>
        <taxon>Tylenchomorpha</taxon>
        <taxon>Tylenchoidea</taxon>
        <taxon>Meloidogynidae</taxon>
        <taxon>Meloidogyninae</taxon>
        <taxon>Meloidogyne</taxon>
    </lineage>
</organism>
<comment type="caution">
    <text evidence="1">The sequence shown here is derived from an EMBL/GenBank/DDBJ whole genome shotgun (WGS) entry which is preliminary data.</text>
</comment>
<evidence type="ECO:0000313" key="2">
    <source>
        <dbReference type="Proteomes" id="UP000605970"/>
    </source>
</evidence>
<proteinExistence type="predicted"/>
<dbReference type="AlphaFoldDB" id="A0A8S9ZDP3"/>
<accession>A0A8S9ZDP3</accession>
<gene>
    <name evidence="1" type="ORF">Mgra_00009156</name>
</gene>
<keyword evidence="2" id="KW-1185">Reference proteome</keyword>
<sequence length="321" mass="37831">MNNIYSSQPISIKHYDAEDKQLSEEKIEIIFEVRKNEIGNLGIYISKEIYSCISEDNIYNINNFPSNNGISRIKITEKRNENMYEEELNICLDSIQKPFFIEISPSFNDKIEYERSEQTYNENTEHIKTIIDGIPSKIFLESWDILADSTVQDPKLKLTNLYFYYKKSINNNAKEIGSSKGKEIFKENINLDYVELYFYHGKFLIYFPSYVSKSLETIIDDEIKGNKQTKQLYLNKITKQITKEEMASLKNMNTGVTIYFENIDLNDDNKDVVRFVDSLNLYELTEETDYESIGKIQPLFNNYFKYEDIEGDIKKECFLKL</sequence>
<name>A0A8S9ZDP3_9BILA</name>
<evidence type="ECO:0000313" key="1">
    <source>
        <dbReference type="EMBL" id="KAF7629830.1"/>
    </source>
</evidence>
<dbReference type="EMBL" id="JABEBT010000140">
    <property type="protein sequence ID" value="KAF7629830.1"/>
    <property type="molecule type" value="Genomic_DNA"/>
</dbReference>
<dbReference type="Proteomes" id="UP000605970">
    <property type="component" value="Unassembled WGS sequence"/>
</dbReference>
<protein>
    <submittedName>
        <fullName evidence="1">Uncharacterized protein</fullName>
    </submittedName>
</protein>
<reference evidence="1" key="1">
    <citation type="journal article" date="2020" name="Ecol. Evol.">
        <title>Genome structure and content of the rice root-knot nematode (Meloidogyne graminicola).</title>
        <authorList>
            <person name="Phan N.T."/>
            <person name="Danchin E.G.J."/>
            <person name="Klopp C."/>
            <person name="Perfus-Barbeoch L."/>
            <person name="Kozlowski D.K."/>
            <person name="Koutsovoulos G.D."/>
            <person name="Lopez-Roques C."/>
            <person name="Bouchez O."/>
            <person name="Zahm M."/>
            <person name="Besnard G."/>
            <person name="Bellafiore S."/>
        </authorList>
    </citation>
    <scope>NUCLEOTIDE SEQUENCE</scope>
    <source>
        <strain evidence="1">VN-18</strain>
    </source>
</reference>